<dbReference type="EMBL" id="MN739204">
    <property type="protein sequence ID" value="QHS93443.1"/>
    <property type="molecule type" value="Genomic_DNA"/>
</dbReference>
<dbReference type="AlphaFoldDB" id="A0A6C0BQB4"/>
<name>A0A6C0BQB4_9ZZZZ</name>
<evidence type="ECO:0000313" key="1">
    <source>
        <dbReference type="EMBL" id="QHS93443.1"/>
    </source>
</evidence>
<sequence>MIPNIENWYEETIGDRRRKWLKGVKPWQLTPDVIEKYGTVTVDETQNNHTSNPLVMMNRKNFVLGVTWQFKIDGAIPDNPWSTFDHVTFYISLDGHIFDELKTETYPLLSRLTGQRRIARKMSDGSTIFEFPMLFDCLVGDNLLPLTLEQRVQFGWSKPPHIQRVTGRCLVTYLNTDSTSLIPELELWNQFNRSTFYRQQNFFSLVDANNLSFDFSHNLIHSVVGIYFAFFKDRVIVRQNLLRSIKLTINQHTLVTLKDPKIIFGKSSQFLPIEQPATEIDCNKARPVLFPVEVWRVIIQHLENPHSLMVTCKYLWKICHFHNIRDVLYEKFNPATGWYCIPFHPHLLRDYKMENCSINFSRVDNSRLCLEFLKPTSPDTVLRGIAVSQNGFTRMNHMMGLIYAW</sequence>
<reference evidence="1" key="1">
    <citation type="journal article" date="2020" name="Nature">
        <title>Giant virus diversity and host interactions through global metagenomics.</title>
        <authorList>
            <person name="Schulz F."/>
            <person name="Roux S."/>
            <person name="Paez-Espino D."/>
            <person name="Jungbluth S."/>
            <person name="Walsh D.A."/>
            <person name="Denef V.J."/>
            <person name="McMahon K.D."/>
            <person name="Konstantinidis K.T."/>
            <person name="Eloe-Fadrosh E.A."/>
            <person name="Kyrpides N.C."/>
            <person name="Woyke T."/>
        </authorList>
    </citation>
    <scope>NUCLEOTIDE SEQUENCE</scope>
    <source>
        <strain evidence="1">GVMAG-M-3300017989-17</strain>
    </source>
</reference>
<accession>A0A6C0BQB4</accession>
<protein>
    <submittedName>
        <fullName evidence="1">Uncharacterized protein</fullName>
    </submittedName>
</protein>
<organism evidence="1">
    <name type="scientific">viral metagenome</name>
    <dbReference type="NCBI Taxonomy" id="1070528"/>
    <lineage>
        <taxon>unclassified sequences</taxon>
        <taxon>metagenomes</taxon>
        <taxon>organismal metagenomes</taxon>
    </lineage>
</organism>
<proteinExistence type="predicted"/>